<evidence type="ECO:0000256" key="4">
    <source>
        <dbReference type="SAM" id="Phobius"/>
    </source>
</evidence>
<accession>A0ABT9YCN9</accession>
<keyword evidence="6" id="KW-1185">Reference proteome</keyword>
<keyword evidence="3" id="KW-0050">Antiport</keyword>
<protein>
    <submittedName>
        <fullName evidence="5">Multicomponent Na+:H+ antiporter subunit G</fullName>
    </submittedName>
</protein>
<keyword evidence="4" id="KW-1133">Transmembrane helix</keyword>
<dbReference type="NCBIfam" id="NF009314">
    <property type="entry name" value="PRK12674.1-2"/>
    <property type="match status" value="1"/>
</dbReference>
<dbReference type="InterPro" id="IPR005133">
    <property type="entry name" value="PhaG_MnhG_YufB"/>
</dbReference>
<proteinExistence type="inferred from homology"/>
<dbReference type="Pfam" id="PF03334">
    <property type="entry name" value="PhaG_MnhG_YufB"/>
    <property type="match status" value="1"/>
</dbReference>
<dbReference type="EMBL" id="JAUSUA010000001">
    <property type="protein sequence ID" value="MDQ0205494.1"/>
    <property type="molecule type" value="Genomic_DNA"/>
</dbReference>
<evidence type="ECO:0000256" key="2">
    <source>
        <dbReference type="ARBA" id="ARBA00008404"/>
    </source>
</evidence>
<keyword evidence="3" id="KW-0813">Transport</keyword>
<comment type="subcellular location">
    <subcellularLocation>
        <location evidence="1">Membrane</location>
        <topology evidence="1">Multi-pass membrane protein</topology>
    </subcellularLocation>
</comment>
<keyword evidence="4" id="KW-0472">Membrane</keyword>
<gene>
    <name evidence="5" type="ORF">J2S05_000268</name>
</gene>
<dbReference type="NCBIfam" id="TIGR01300">
    <property type="entry name" value="CPA3_mnhG_phaG"/>
    <property type="match status" value="1"/>
</dbReference>
<organism evidence="5 6">
    <name type="scientific">Alkalicoccobacillus murimartini</name>
    <dbReference type="NCBI Taxonomy" id="171685"/>
    <lineage>
        <taxon>Bacteria</taxon>
        <taxon>Bacillati</taxon>
        <taxon>Bacillota</taxon>
        <taxon>Bacilli</taxon>
        <taxon>Bacillales</taxon>
        <taxon>Bacillaceae</taxon>
        <taxon>Alkalicoccobacillus</taxon>
    </lineage>
</organism>
<keyword evidence="4" id="KW-0812">Transmembrane</keyword>
<dbReference type="Proteomes" id="UP001225034">
    <property type="component" value="Unassembled WGS sequence"/>
</dbReference>
<comment type="similarity">
    <text evidence="2">Belongs to the CPA3 antiporters (TC 2.A.63) subunit G family.</text>
</comment>
<feature type="transmembrane region" description="Helical" evidence="4">
    <location>
        <begin position="6"/>
        <end position="26"/>
    </location>
</feature>
<feature type="transmembrane region" description="Helical" evidence="4">
    <location>
        <begin position="66"/>
        <end position="88"/>
    </location>
</feature>
<evidence type="ECO:0000313" key="5">
    <source>
        <dbReference type="EMBL" id="MDQ0205494.1"/>
    </source>
</evidence>
<evidence type="ECO:0000313" key="6">
    <source>
        <dbReference type="Proteomes" id="UP001225034"/>
    </source>
</evidence>
<dbReference type="PANTHER" id="PTHR34703">
    <property type="entry name" value="ANTIPORTER SUBUNIT MNHG2-RELATED"/>
    <property type="match status" value="1"/>
</dbReference>
<dbReference type="PANTHER" id="PTHR34703:SF1">
    <property type="entry name" value="ANTIPORTER SUBUNIT MNHG2-RELATED"/>
    <property type="match status" value="1"/>
</dbReference>
<sequence length="114" mass="12512">MNAVEWVISIILVIGSLFCLVASVGLNRFPDVYSRLHAAGKSSTLGTVLLLIGVFLFFLIEQQMVVGKILLALLFIFLTAPMAALMIARSAHRVGIPLHDPKSVDDLKKTYDKE</sequence>
<reference evidence="5 6" key="1">
    <citation type="submission" date="2023-07" db="EMBL/GenBank/DDBJ databases">
        <title>Genomic Encyclopedia of Type Strains, Phase IV (KMG-IV): sequencing the most valuable type-strain genomes for metagenomic binning, comparative biology and taxonomic classification.</title>
        <authorList>
            <person name="Goeker M."/>
        </authorList>
    </citation>
    <scope>NUCLEOTIDE SEQUENCE [LARGE SCALE GENOMIC DNA]</scope>
    <source>
        <strain evidence="5 6">DSM 19154</strain>
    </source>
</reference>
<name>A0ABT9YCN9_9BACI</name>
<evidence type="ECO:0000256" key="1">
    <source>
        <dbReference type="ARBA" id="ARBA00004141"/>
    </source>
</evidence>
<evidence type="ECO:0000256" key="3">
    <source>
        <dbReference type="ARBA" id="ARBA00022449"/>
    </source>
</evidence>
<feature type="transmembrane region" description="Helical" evidence="4">
    <location>
        <begin position="38"/>
        <end position="60"/>
    </location>
</feature>
<comment type="caution">
    <text evidence="5">The sequence shown here is derived from an EMBL/GenBank/DDBJ whole genome shotgun (WGS) entry which is preliminary data.</text>
</comment>